<dbReference type="KEGG" id="bbig:BBBOND_0102500"/>
<reference evidence="2" key="1">
    <citation type="journal article" date="2014" name="Nucleic Acids Res.">
        <title>The evolutionary dynamics of variant antigen genes in Babesia reveal a history of genomic innovation underlying host-parasite interaction.</title>
        <authorList>
            <person name="Jackson A.P."/>
            <person name="Otto T.D."/>
            <person name="Darby A."/>
            <person name="Ramaprasad A."/>
            <person name="Xia D."/>
            <person name="Echaide I.E."/>
            <person name="Farber M."/>
            <person name="Gahlot S."/>
            <person name="Gamble J."/>
            <person name="Gupta D."/>
            <person name="Gupta Y."/>
            <person name="Jackson L."/>
            <person name="Malandrin L."/>
            <person name="Malas T.B."/>
            <person name="Moussa E."/>
            <person name="Nair M."/>
            <person name="Reid A.J."/>
            <person name="Sanders M."/>
            <person name="Sharma J."/>
            <person name="Tracey A."/>
            <person name="Quail M.A."/>
            <person name="Weir W."/>
            <person name="Wastling J.M."/>
            <person name="Hall N."/>
            <person name="Willadsen P."/>
            <person name="Lingelbach K."/>
            <person name="Shiels B."/>
            <person name="Tait A."/>
            <person name="Berriman M."/>
            <person name="Allred D.R."/>
            <person name="Pain A."/>
        </authorList>
    </citation>
    <scope>NUCLEOTIDE SEQUENCE [LARGE SCALE GENOMIC DNA]</scope>
    <source>
        <strain evidence="2">Bond</strain>
    </source>
</reference>
<dbReference type="EMBL" id="LK391707">
    <property type="protein sequence ID" value="CDR93921.1"/>
    <property type="molecule type" value="Genomic_DNA"/>
</dbReference>
<dbReference type="VEuPathDB" id="PiroplasmaDB:BBBOND_0102500"/>
<evidence type="ECO:0000313" key="1">
    <source>
        <dbReference type="EMBL" id="CDR93921.1"/>
    </source>
</evidence>
<accession>A0A061CZ70</accession>
<protein>
    <submittedName>
        <fullName evidence="1">Uncharacterized protein</fullName>
    </submittedName>
</protein>
<sequence>MQRSNELTTGLSDNSVNSCSRKCRLKCKRAVRYRNYADGTLRCLASSFGGCDVDSNVLYFAESYYDIIYAD</sequence>
<gene>
    <name evidence="1" type="ORF">BBBOND_0102500</name>
</gene>
<dbReference type="Proteomes" id="UP000033188">
    <property type="component" value="Chromosome 1"/>
</dbReference>
<dbReference type="RefSeq" id="XP_012766107.1">
    <property type="nucleotide sequence ID" value="XM_012910653.1"/>
</dbReference>
<proteinExistence type="predicted"/>
<keyword evidence="2" id="KW-1185">Reference proteome</keyword>
<dbReference type="GeneID" id="24562462"/>
<evidence type="ECO:0000313" key="2">
    <source>
        <dbReference type="Proteomes" id="UP000033188"/>
    </source>
</evidence>
<organism evidence="1 2">
    <name type="scientific">Babesia bigemina</name>
    <dbReference type="NCBI Taxonomy" id="5866"/>
    <lineage>
        <taxon>Eukaryota</taxon>
        <taxon>Sar</taxon>
        <taxon>Alveolata</taxon>
        <taxon>Apicomplexa</taxon>
        <taxon>Aconoidasida</taxon>
        <taxon>Piroplasmida</taxon>
        <taxon>Babesiidae</taxon>
        <taxon>Babesia</taxon>
    </lineage>
</organism>
<dbReference type="AlphaFoldDB" id="A0A061CZ70"/>
<name>A0A061CZ70_BABBI</name>